<gene>
    <name evidence="2" type="ORF">TWF718_002610</name>
</gene>
<sequence length="114" mass="12219">MSTISFPETTYFANHAAAKMSHETIGEPIAHMGAGPARPPSPPRPTPPPSAPKGTRRCRRCKTPDSGNPVSSGPQAFRRARKLHVPDENPAGSGPNAYMPQGSQIPVTYGKHFY</sequence>
<evidence type="ECO:0000256" key="1">
    <source>
        <dbReference type="SAM" id="MobiDB-lite"/>
    </source>
</evidence>
<accession>A0AAN8MG68</accession>
<feature type="region of interest" description="Disordered" evidence="1">
    <location>
        <begin position="22"/>
        <end position="103"/>
    </location>
</feature>
<proteinExistence type="predicted"/>
<feature type="compositionally biased region" description="Pro residues" evidence="1">
    <location>
        <begin position="37"/>
        <end position="51"/>
    </location>
</feature>
<dbReference type="Proteomes" id="UP001313282">
    <property type="component" value="Unassembled WGS sequence"/>
</dbReference>
<reference evidence="2 3" key="1">
    <citation type="submission" date="2019-10" db="EMBL/GenBank/DDBJ databases">
        <authorList>
            <person name="Palmer J.M."/>
        </authorList>
    </citation>
    <scope>NUCLEOTIDE SEQUENCE [LARGE SCALE GENOMIC DNA]</scope>
    <source>
        <strain evidence="2 3">TWF718</strain>
    </source>
</reference>
<evidence type="ECO:0000313" key="2">
    <source>
        <dbReference type="EMBL" id="KAK6332075.1"/>
    </source>
</evidence>
<comment type="caution">
    <text evidence="2">The sequence shown here is derived from an EMBL/GenBank/DDBJ whole genome shotgun (WGS) entry which is preliminary data.</text>
</comment>
<protein>
    <submittedName>
        <fullName evidence="2">Uncharacterized protein</fullName>
    </submittedName>
</protein>
<dbReference type="AlphaFoldDB" id="A0AAN8MG68"/>
<organism evidence="2 3">
    <name type="scientific">Orbilia javanica</name>
    <dbReference type="NCBI Taxonomy" id="47235"/>
    <lineage>
        <taxon>Eukaryota</taxon>
        <taxon>Fungi</taxon>
        <taxon>Dikarya</taxon>
        <taxon>Ascomycota</taxon>
        <taxon>Pezizomycotina</taxon>
        <taxon>Orbiliomycetes</taxon>
        <taxon>Orbiliales</taxon>
        <taxon>Orbiliaceae</taxon>
        <taxon>Orbilia</taxon>
    </lineage>
</organism>
<keyword evidence="3" id="KW-1185">Reference proteome</keyword>
<evidence type="ECO:0000313" key="3">
    <source>
        <dbReference type="Proteomes" id="UP001313282"/>
    </source>
</evidence>
<name>A0AAN8MG68_9PEZI</name>
<dbReference type="EMBL" id="JAVHNR010000010">
    <property type="protein sequence ID" value="KAK6332075.1"/>
    <property type="molecule type" value="Genomic_DNA"/>
</dbReference>
<feature type="compositionally biased region" description="Polar residues" evidence="1">
    <location>
        <begin position="65"/>
        <end position="74"/>
    </location>
</feature>